<keyword evidence="2" id="KW-1185">Reference proteome</keyword>
<comment type="caution">
    <text evidence="1">The sequence shown here is derived from an EMBL/GenBank/DDBJ whole genome shotgun (WGS) entry which is preliminary data.</text>
</comment>
<dbReference type="Proteomes" id="UP000291343">
    <property type="component" value="Unassembled WGS sequence"/>
</dbReference>
<protein>
    <submittedName>
        <fullName evidence="1">Uncharacterized protein</fullName>
    </submittedName>
</protein>
<dbReference type="STRING" id="195883.A0A482WLE8"/>
<dbReference type="OrthoDB" id="6623408at2759"/>
<reference evidence="1 2" key="1">
    <citation type="journal article" date="2017" name="Gigascience">
        <title>Genome sequence of the small brown planthopper, Laodelphax striatellus.</title>
        <authorList>
            <person name="Zhu J."/>
            <person name="Jiang F."/>
            <person name="Wang X."/>
            <person name="Yang P."/>
            <person name="Bao Y."/>
            <person name="Zhao W."/>
            <person name="Wang W."/>
            <person name="Lu H."/>
            <person name="Wang Q."/>
            <person name="Cui N."/>
            <person name="Li J."/>
            <person name="Chen X."/>
            <person name="Luo L."/>
            <person name="Yu J."/>
            <person name="Kang L."/>
            <person name="Cui F."/>
        </authorList>
    </citation>
    <scope>NUCLEOTIDE SEQUENCE [LARGE SCALE GENOMIC DNA]</scope>
    <source>
        <strain evidence="1">Lst14</strain>
    </source>
</reference>
<dbReference type="SMR" id="A0A482WLE8"/>
<name>A0A482WLE8_LAOST</name>
<dbReference type="EMBL" id="QKKF02032783">
    <property type="protein sequence ID" value="RZF34056.1"/>
    <property type="molecule type" value="Genomic_DNA"/>
</dbReference>
<evidence type="ECO:0000313" key="1">
    <source>
        <dbReference type="EMBL" id="RZF34056.1"/>
    </source>
</evidence>
<dbReference type="InParanoid" id="A0A482WLE8"/>
<accession>A0A482WLE8</accession>
<gene>
    <name evidence="1" type="ORF">LSTR_LSTR017624</name>
</gene>
<dbReference type="AlphaFoldDB" id="A0A482WLE8"/>
<evidence type="ECO:0000313" key="2">
    <source>
        <dbReference type="Proteomes" id="UP000291343"/>
    </source>
</evidence>
<proteinExistence type="predicted"/>
<organism evidence="1 2">
    <name type="scientific">Laodelphax striatellus</name>
    <name type="common">Small brown planthopper</name>
    <name type="synonym">Delphax striatella</name>
    <dbReference type="NCBI Taxonomy" id="195883"/>
    <lineage>
        <taxon>Eukaryota</taxon>
        <taxon>Metazoa</taxon>
        <taxon>Ecdysozoa</taxon>
        <taxon>Arthropoda</taxon>
        <taxon>Hexapoda</taxon>
        <taxon>Insecta</taxon>
        <taxon>Pterygota</taxon>
        <taxon>Neoptera</taxon>
        <taxon>Paraneoptera</taxon>
        <taxon>Hemiptera</taxon>
        <taxon>Auchenorrhyncha</taxon>
        <taxon>Fulgoroidea</taxon>
        <taxon>Delphacidae</taxon>
        <taxon>Criomorphinae</taxon>
        <taxon>Laodelphax</taxon>
    </lineage>
</organism>
<sequence length="64" mass="7448">MLHGTSGILILHRDLGMATVTSEIQRFAIKHEERLHHHVNVEAIQLLDVHGMRRLKRKKPHELV</sequence>